<sequence length="250" mass="27852">MSSGTEIQPATVSATAVSRPPTPPTLAVPEGVTVVFAERKRTGRVAGAKYKADGTPYKRPGPPPKPLHERTYRHRAPVTRVERSYTDQRRKEVIMFLEGHKLAFDDVDAQARRTRVRADQQPPAEKGYRWPTLFEALEWFKVPERTIHSWWQRRDKIMGRVPRKPTRLEQRRRREDNDRRALLETIGWPAERLPSGTPGTPGTSGTPCAPVAPASGGDEPGEAIECVEGPSQPVPGRQETQEGVPMQGGS</sequence>
<comment type="caution">
    <text evidence="2">The sequence shown here is derived from an EMBL/GenBank/DDBJ whole genome shotgun (WGS) entry which is preliminary data.</text>
</comment>
<dbReference type="Proteomes" id="UP001232148">
    <property type="component" value="Unassembled WGS sequence"/>
</dbReference>
<evidence type="ECO:0008006" key="4">
    <source>
        <dbReference type="Google" id="ProtNLM"/>
    </source>
</evidence>
<feature type="region of interest" description="Disordered" evidence="1">
    <location>
        <begin position="1"/>
        <end position="28"/>
    </location>
</feature>
<keyword evidence="3" id="KW-1185">Reference proteome</keyword>
<evidence type="ECO:0000256" key="1">
    <source>
        <dbReference type="SAM" id="MobiDB-lite"/>
    </source>
</evidence>
<organism evidence="2 3">
    <name type="scientific">Colletotrichum zoysiae</name>
    <dbReference type="NCBI Taxonomy" id="1216348"/>
    <lineage>
        <taxon>Eukaryota</taxon>
        <taxon>Fungi</taxon>
        <taxon>Dikarya</taxon>
        <taxon>Ascomycota</taxon>
        <taxon>Pezizomycotina</taxon>
        <taxon>Sordariomycetes</taxon>
        <taxon>Hypocreomycetidae</taxon>
        <taxon>Glomerellales</taxon>
        <taxon>Glomerellaceae</taxon>
        <taxon>Colletotrichum</taxon>
        <taxon>Colletotrichum graminicola species complex</taxon>
    </lineage>
</organism>
<reference evidence="2" key="1">
    <citation type="submission" date="2021-06" db="EMBL/GenBank/DDBJ databases">
        <title>Comparative genomics, transcriptomics and evolutionary studies reveal genomic signatures of adaptation to plant cell wall in hemibiotrophic fungi.</title>
        <authorList>
            <consortium name="DOE Joint Genome Institute"/>
            <person name="Baroncelli R."/>
            <person name="Diaz J.F."/>
            <person name="Benocci T."/>
            <person name="Peng M."/>
            <person name="Battaglia E."/>
            <person name="Haridas S."/>
            <person name="Andreopoulos W."/>
            <person name="Labutti K."/>
            <person name="Pangilinan J."/>
            <person name="Floch G.L."/>
            <person name="Makela M.R."/>
            <person name="Henrissat B."/>
            <person name="Grigoriev I.V."/>
            <person name="Crouch J.A."/>
            <person name="De Vries R.P."/>
            <person name="Sukno S.A."/>
            <person name="Thon M.R."/>
        </authorList>
    </citation>
    <scope>NUCLEOTIDE SEQUENCE</scope>
    <source>
        <strain evidence="2">MAFF235873</strain>
    </source>
</reference>
<name>A0AAD9H2C7_9PEZI</name>
<feature type="compositionally biased region" description="Low complexity" evidence="1">
    <location>
        <begin position="194"/>
        <end position="207"/>
    </location>
</feature>
<feature type="region of interest" description="Disordered" evidence="1">
    <location>
        <begin position="46"/>
        <end position="68"/>
    </location>
</feature>
<dbReference type="EMBL" id="MU843232">
    <property type="protein sequence ID" value="KAK2020496.1"/>
    <property type="molecule type" value="Genomic_DNA"/>
</dbReference>
<evidence type="ECO:0000313" key="3">
    <source>
        <dbReference type="Proteomes" id="UP001232148"/>
    </source>
</evidence>
<protein>
    <recommendedName>
        <fullName evidence="4">Purine-cytosine permease fcy22</fullName>
    </recommendedName>
</protein>
<evidence type="ECO:0000313" key="2">
    <source>
        <dbReference type="EMBL" id="KAK2020496.1"/>
    </source>
</evidence>
<proteinExistence type="predicted"/>
<gene>
    <name evidence="2" type="ORF">LX32DRAFT_669162</name>
</gene>
<feature type="compositionally biased region" description="Polar residues" evidence="1">
    <location>
        <begin position="1"/>
        <end position="16"/>
    </location>
</feature>
<feature type="compositionally biased region" description="Basic and acidic residues" evidence="1">
    <location>
        <begin position="166"/>
        <end position="182"/>
    </location>
</feature>
<dbReference type="AlphaFoldDB" id="A0AAD9H2C7"/>
<feature type="region of interest" description="Disordered" evidence="1">
    <location>
        <begin position="162"/>
        <end position="250"/>
    </location>
</feature>
<accession>A0AAD9H2C7</accession>